<comment type="caution">
    <text evidence="1">The sequence shown here is derived from an EMBL/GenBank/DDBJ whole genome shotgun (WGS) entry which is preliminary data.</text>
</comment>
<protein>
    <submittedName>
        <fullName evidence="1">Uncharacterized protein</fullName>
    </submittedName>
</protein>
<gene>
    <name evidence="1" type="ORF">GCM10022295_06400</name>
</gene>
<keyword evidence="2" id="KW-1185">Reference proteome</keyword>
<organism evidence="1 2">
    <name type="scientific">Streptomyces osmaniensis</name>
    <dbReference type="NCBI Taxonomy" id="593134"/>
    <lineage>
        <taxon>Bacteria</taxon>
        <taxon>Bacillati</taxon>
        <taxon>Actinomycetota</taxon>
        <taxon>Actinomycetes</taxon>
        <taxon>Kitasatosporales</taxon>
        <taxon>Streptomycetaceae</taxon>
        <taxon>Streptomyces</taxon>
    </lineage>
</organism>
<evidence type="ECO:0000313" key="2">
    <source>
        <dbReference type="Proteomes" id="UP001500707"/>
    </source>
</evidence>
<accession>A0ABP6V6H4</accession>
<sequence length="53" mass="5487">MYAAAEAGPELAARRKEGLPAMPGAPLSRPAYFVTLGGVSGVAAWDWGEVVLE</sequence>
<name>A0ABP6V6H4_9ACTN</name>
<proteinExistence type="predicted"/>
<dbReference type="Proteomes" id="UP001500707">
    <property type="component" value="Unassembled WGS sequence"/>
</dbReference>
<evidence type="ECO:0000313" key="1">
    <source>
        <dbReference type="EMBL" id="GAA3527064.1"/>
    </source>
</evidence>
<reference evidence="2" key="1">
    <citation type="journal article" date="2019" name="Int. J. Syst. Evol. Microbiol.">
        <title>The Global Catalogue of Microorganisms (GCM) 10K type strain sequencing project: providing services to taxonomists for standard genome sequencing and annotation.</title>
        <authorList>
            <consortium name="The Broad Institute Genomics Platform"/>
            <consortium name="The Broad Institute Genome Sequencing Center for Infectious Disease"/>
            <person name="Wu L."/>
            <person name="Ma J."/>
        </authorList>
    </citation>
    <scope>NUCLEOTIDE SEQUENCE [LARGE SCALE GENOMIC DNA]</scope>
    <source>
        <strain evidence="2">JCM 17656</strain>
    </source>
</reference>
<dbReference type="EMBL" id="BAABCE010000001">
    <property type="protein sequence ID" value="GAA3527064.1"/>
    <property type="molecule type" value="Genomic_DNA"/>
</dbReference>